<sequence length="113" mass="13498">MKALDDLLLLPNVLRVFRRHPADPAWYLFKEGWPWSGVWAIHCRTDMQGTDLFFSMGWRDWTTFAGPPFAVPSFWLWMTVARRRWLKAHAHRMPRAIWRDGLRLDDEARSTND</sequence>
<proteinExistence type="predicted"/>
<keyword evidence="2" id="KW-1185">Reference proteome</keyword>
<evidence type="ECO:0000313" key="1">
    <source>
        <dbReference type="EMBL" id="NGM22356.1"/>
    </source>
</evidence>
<dbReference type="RefSeq" id="WP_164696264.1">
    <property type="nucleotide sequence ID" value="NZ_JAAIKB010000009.1"/>
</dbReference>
<reference evidence="1 2" key="2">
    <citation type="submission" date="2020-03" db="EMBL/GenBank/DDBJ databases">
        <title>Roseomonas stagni sp. nov., isolated from pond water in Japan.</title>
        <authorList>
            <person name="Furuhata K."/>
            <person name="Miyamoto H."/>
            <person name="Goto K."/>
        </authorList>
    </citation>
    <scope>NUCLEOTIDE SEQUENCE [LARGE SCALE GENOMIC DNA]</scope>
    <source>
        <strain evidence="1 2">PeD5</strain>
    </source>
</reference>
<dbReference type="EMBL" id="JAAIKB010000009">
    <property type="protein sequence ID" value="NGM22356.1"/>
    <property type="molecule type" value="Genomic_DNA"/>
</dbReference>
<reference evidence="1 2" key="1">
    <citation type="submission" date="2020-02" db="EMBL/GenBank/DDBJ databases">
        <authorList>
            <person name="Kim H.M."/>
            <person name="Jeon C.O."/>
        </authorList>
    </citation>
    <scope>NUCLEOTIDE SEQUENCE [LARGE SCALE GENOMIC DNA]</scope>
    <source>
        <strain evidence="1 2">PeD5</strain>
    </source>
</reference>
<dbReference type="AlphaFoldDB" id="A0A6M1LPQ2"/>
<dbReference type="Proteomes" id="UP000475385">
    <property type="component" value="Unassembled WGS sequence"/>
</dbReference>
<name>A0A6M1LPQ2_9PROT</name>
<evidence type="ECO:0000313" key="2">
    <source>
        <dbReference type="Proteomes" id="UP000475385"/>
    </source>
</evidence>
<accession>A0A6M1LPQ2</accession>
<gene>
    <name evidence="1" type="ORF">G3576_20225</name>
</gene>
<protein>
    <submittedName>
        <fullName evidence="1">Uncharacterized protein</fullName>
    </submittedName>
</protein>
<organism evidence="1 2">
    <name type="scientific">Falsiroseomonas algicola</name>
    <dbReference type="NCBI Taxonomy" id="2716930"/>
    <lineage>
        <taxon>Bacteria</taxon>
        <taxon>Pseudomonadati</taxon>
        <taxon>Pseudomonadota</taxon>
        <taxon>Alphaproteobacteria</taxon>
        <taxon>Acetobacterales</taxon>
        <taxon>Roseomonadaceae</taxon>
        <taxon>Falsiroseomonas</taxon>
    </lineage>
</organism>
<comment type="caution">
    <text evidence="1">The sequence shown here is derived from an EMBL/GenBank/DDBJ whole genome shotgun (WGS) entry which is preliminary data.</text>
</comment>